<evidence type="ECO:0000313" key="2">
    <source>
        <dbReference type="EMBL" id="CRL23013.1"/>
    </source>
</evidence>
<gene>
    <name evidence="2" type="ORF">PCAMFM013_S008g000442</name>
</gene>
<organism evidence="2 3">
    <name type="scientific">Penicillium camemberti (strain FM 013)</name>
    <dbReference type="NCBI Taxonomy" id="1429867"/>
    <lineage>
        <taxon>Eukaryota</taxon>
        <taxon>Fungi</taxon>
        <taxon>Dikarya</taxon>
        <taxon>Ascomycota</taxon>
        <taxon>Pezizomycotina</taxon>
        <taxon>Eurotiomycetes</taxon>
        <taxon>Eurotiomycetidae</taxon>
        <taxon>Eurotiales</taxon>
        <taxon>Aspergillaceae</taxon>
        <taxon>Penicillium</taxon>
    </lineage>
</organism>
<dbReference type="Proteomes" id="UP000053732">
    <property type="component" value="Unassembled WGS sequence"/>
</dbReference>
<feature type="region of interest" description="Disordered" evidence="1">
    <location>
        <begin position="156"/>
        <end position="182"/>
    </location>
</feature>
<evidence type="ECO:0000256" key="1">
    <source>
        <dbReference type="SAM" id="MobiDB-lite"/>
    </source>
</evidence>
<protein>
    <submittedName>
        <fullName evidence="2">Str. FM013</fullName>
    </submittedName>
</protein>
<feature type="compositionally biased region" description="Basic and acidic residues" evidence="1">
    <location>
        <begin position="163"/>
        <end position="174"/>
    </location>
</feature>
<feature type="region of interest" description="Disordered" evidence="1">
    <location>
        <begin position="1"/>
        <end position="103"/>
    </location>
</feature>
<name>A0A0G4P9M0_PENC3</name>
<dbReference type="AlphaFoldDB" id="A0A0G4P9M0"/>
<proteinExistence type="predicted"/>
<sequence length="182" mass="20263">MVTAGDYLPNTDSTSYRSRLCRSAPQPDRSRNVWSPPRSTSSGRNYQTHEADGQSDSEEEITPMDEGSDDDQNDWAMEADEGAEHEQGSVKDQSSGDPPEGSIMMAFTMLSDLDLRQEGMEEYAKVQRDCNKNTQQALQALGERLVILEEEVKELRQNAGRNKGKDTVGGDRKAAHPKRPTQ</sequence>
<evidence type="ECO:0000313" key="3">
    <source>
        <dbReference type="Proteomes" id="UP000053732"/>
    </source>
</evidence>
<feature type="compositionally biased region" description="Acidic residues" evidence="1">
    <location>
        <begin position="53"/>
        <end position="81"/>
    </location>
</feature>
<reference evidence="2 3" key="1">
    <citation type="journal article" date="2014" name="Nat. Commun.">
        <title>Multiple recent horizontal transfers of a large genomic region in cheese making fungi.</title>
        <authorList>
            <person name="Cheeseman K."/>
            <person name="Ropars J."/>
            <person name="Renault P."/>
            <person name="Dupont J."/>
            <person name="Gouzy J."/>
            <person name="Branca A."/>
            <person name="Abraham A.L."/>
            <person name="Ceppi M."/>
            <person name="Conseiller E."/>
            <person name="Debuchy R."/>
            <person name="Malagnac F."/>
            <person name="Goarin A."/>
            <person name="Silar P."/>
            <person name="Lacoste S."/>
            <person name="Sallet E."/>
            <person name="Bensimon A."/>
            <person name="Giraud T."/>
            <person name="Brygoo Y."/>
        </authorList>
    </citation>
    <scope>NUCLEOTIDE SEQUENCE [LARGE SCALE GENOMIC DNA]</scope>
    <source>
        <strain evidence="3">FM 013</strain>
    </source>
</reference>
<keyword evidence="3" id="KW-1185">Reference proteome</keyword>
<dbReference type="EMBL" id="HG793141">
    <property type="protein sequence ID" value="CRL23013.1"/>
    <property type="molecule type" value="Genomic_DNA"/>
</dbReference>
<feature type="compositionally biased region" description="Polar residues" evidence="1">
    <location>
        <begin position="37"/>
        <end position="46"/>
    </location>
</feature>
<accession>A0A0G4P9M0</accession>